<evidence type="ECO:0000256" key="1">
    <source>
        <dbReference type="SAM" id="MobiDB-lite"/>
    </source>
</evidence>
<dbReference type="EMBL" id="MU254016">
    <property type="protein sequence ID" value="KAG9242992.1"/>
    <property type="molecule type" value="Genomic_DNA"/>
</dbReference>
<keyword evidence="3" id="KW-1185">Reference proteome</keyword>
<organism evidence="2 3">
    <name type="scientific">Calycina marina</name>
    <dbReference type="NCBI Taxonomy" id="1763456"/>
    <lineage>
        <taxon>Eukaryota</taxon>
        <taxon>Fungi</taxon>
        <taxon>Dikarya</taxon>
        <taxon>Ascomycota</taxon>
        <taxon>Pezizomycotina</taxon>
        <taxon>Leotiomycetes</taxon>
        <taxon>Helotiales</taxon>
        <taxon>Pezizellaceae</taxon>
        <taxon>Calycina</taxon>
    </lineage>
</organism>
<dbReference type="OrthoDB" id="5425890at2759"/>
<proteinExistence type="predicted"/>
<evidence type="ECO:0000313" key="3">
    <source>
        <dbReference type="Proteomes" id="UP000887226"/>
    </source>
</evidence>
<feature type="region of interest" description="Disordered" evidence="1">
    <location>
        <begin position="1"/>
        <end position="40"/>
    </location>
</feature>
<feature type="compositionally biased region" description="Basic residues" evidence="1">
    <location>
        <begin position="110"/>
        <end position="120"/>
    </location>
</feature>
<dbReference type="AlphaFoldDB" id="A0A9P7Z0B2"/>
<comment type="caution">
    <text evidence="2">The sequence shown here is derived from an EMBL/GenBank/DDBJ whole genome shotgun (WGS) entry which is preliminary data.</text>
</comment>
<feature type="region of interest" description="Disordered" evidence="1">
    <location>
        <begin position="106"/>
        <end position="156"/>
    </location>
</feature>
<gene>
    <name evidence="2" type="ORF">BJ878DRAFT_424702</name>
</gene>
<protein>
    <submittedName>
        <fullName evidence="2">Uncharacterized protein</fullName>
    </submittedName>
</protein>
<reference evidence="2" key="1">
    <citation type="journal article" date="2021" name="IMA Fungus">
        <title>Genomic characterization of three marine fungi, including Emericellopsis atlantica sp. nov. with signatures of a generalist lifestyle and marine biomass degradation.</title>
        <authorList>
            <person name="Hagestad O.C."/>
            <person name="Hou L."/>
            <person name="Andersen J.H."/>
            <person name="Hansen E.H."/>
            <person name="Altermark B."/>
            <person name="Li C."/>
            <person name="Kuhnert E."/>
            <person name="Cox R.J."/>
            <person name="Crous P.W."/>
            <person name="Spatafora J.W."/>
            <person name="Lail K."/>
            <person name="Amirebrahimi M."/>
            <person name="Lipzen A."/>
            <person name="Pangilinan J."/>
            <person name="Andreopoulos W."/>
            <person name="Hayes R.D."/>
            <person name="Ng V."/>
            <person name="Grigoriev I.V."/>
            <person name="Jackson S.A."/>
            <person name="Sutton T.D.S."/>
            <person name="Dobson A.D.W."/>
            <person name="Rama T."/>
        </authorList>
    </citation>
    <scope>NUCLEOTIDE SEQUENCE</scope>
    <source>
        <strain evidence="2">TRa3180A</strain>
    </source>
</reference>
<accession>A0A9P7Z0B2</accession>
<name>A0A9P7Z0B2_9HELO</name>
<feature type="non-terminal residue" evidence="2">
    <location>
        <position position="1"/>
    </location>
</feature>
<feature type="compositionally biased region" description="Acidic residues" evidence="1">
    <location>
        <begin position="125"/>
        <end position="135"/>
    </location>
</feature>
<feature type="compositionally biased region" description="Polar residues" evidence="1">
    <location>
        <begin position="20"/>
        <end position="40"/>
    </location>
</feature>
<dbReference type="Proteomes" id="UP000887226">
    <property type="component" value="Unassembled WGS sequence"/>
</dbReference>
<evidence type="ECO:0000313" key="2">
    <source>
        <dbReference type="EMBL" id="KAG9242992.1"/>
    </source>
</evidence>
<sequence>SSDFDLTVLKSSPPDGTELRTANSVFDSAPSSSDYSLTSPTRRYARRMASLVERQNAELILLRKQLEDQKAILDTRNSHKKGKRVKLQGQFVFSTEDVLKIVREAEKAPVAKRPRGRPRKRPMEEVEEDEEDEPVEPGFANSDSEESAIVVDTGEL</sequence>